<accession>F2JU67</accession>
<dbReference type="STRING" id="717774.Marme_2338"/>
<comment type="function">
    <text evidence="6">Catalyzes the 2'-O-methylation of the ribose of cytidine 1402 (C1402) in 16S rRNA.</text>
</comment>
<dbReference type="NCBIfam" id="TIGR00096">
    <property type="entry name" value="16S rRNA (cytidine(1402)-2'-O)-methyltransferase"/>
    <property type="match status" value="1"/>
</dbReference>
<organism evidence="9 10">
    <name type="scientific">Marinomonas mediterranea (strain ATCC 700492 / JCM 21426 / NBRC 103028 / MMB-1)</name>
    <dbReference type="NCBI Taxonomy" id="717774"/>
    <lineage>
        <taxon>Bacteria</taxon>
        <taxon>Pseudomonadati</taxon>
        <taxon>Pseudomonadota</taxon>
        <taxon>Gammaproteobacteria</taxon>
        <taxon>Oceanospirillales</taxon>
        <taxon>Oceanospirillaceae</taxon>
        <taxon>Marinomonas</taxon>
    </lineage>
</organism>
<dbReference type="FunFam" id="3.30.950.10:FF:000002">
    <property type="entry name" value="Ribosomal RNA small subunit methyltransferase I"/>
    <property type="match status" value="1"/>
</dbReference>
<evidence type="ECO:0000256" key="2">
    <source>
        <dbReference type="ARBA" id="ARBA00022552"/>
    </source>
</evidence>
<dbReference type="Proteomes" id="UP000001062">
    <property type="component" value="Chromosome"/>
</dbReference>
<dbReference type="PIRSF" id="PIRSF005917">
    <property type="entry name" value="MTase_YraL"/>
    <property type="match status" value="1"/>
</dbReference>
<feature type="domain" description="Tetrapyrrole methylase" evidence="7">
    <location>
        <begin position="13"/>
        <end position="209"/>
    </location>
</feature>
<dbReference type="InterPro" id="IPR035996">
    <property type="entry name" value="4pyrrol_Methylase_sf"/>
</dbReference>
<evidence type="ECO:0000313" key="10">
    <source>
        <dbReference type="Proteomes" id="UP000001062"/>
    </source>
</evidence>
<dbReference type="InterPro" id="IPR008189">
    <property type="entry name" value="rRNA_ssu_MeTfrase_I"/>
</dbReference>
<dbReference type="PANTHER" id="PTHR46111">
    <property type="entry name" value="RIBOSOMAL RNA SMALL SUBUNIT METHYLTRANSFERASE I"/>
    <property type="match status" value="1"/>
</dbReference>
<dbReference type="InterPro" id="IPR000878">
    <property type="entry name" value="4pyrrol_Mease"/>
</dbReference>
<evidence type="ECO:0000256" key="3">
    <source>
        <dbReference type="ARBA" id="ARBA00022603"/>
    </source>
</evidence>
<dbReference type="KEGG" id="mme:Marme_2338"/>
<keyword evidence="3 6" id="KW-0489">Methyltransferase</keyword>
<dbReference type="eggNOG" id="COG0313">
    <property type="taxonomic scope" value="Bacteria"/>
</dbReference>
<dbReference type="FunFam" id="3.40.1010.10:FF:000002">
    <property type="entry name" value="Ribosomal RNA small subunit methyltransferase I"/>
    <property type="match status" value="1"/>
</dbReference>
<evidence type="ECO:0000259" key="8">
    <source>
        <dbReference type="Pfam" id="PF23016"/>
    </source>
</evidence>
<keyword evidence="2 6" id="KW-0698">rRNA processing</keyword>
<dbReference type="InterPro" id="IPR014776">
    <property type="entry name" value="4pyrrole_Mease_sub2"/>
</dbReference>
<dbReference type="HAMAP" id="MF_01877">
    <property type="entry name" value="16SrRNA_methyltr_I"/>
    <property type="match status" value="1"/>
</dbReference>
<protein>
    <recommendedName>
        <fullName evidence="6">Ribosomal RNA small subunit methyltransferase I</fullName>
        <ecNumber evidence="6">2.1.1.198</ecNumber>
    </recommendedName>
    <alternativeName>
        <fullName evidence="6">16S rRNA 2'-O-ribose C1402 methyltransferase</fullName>
    </alternativeName>
    <alternativeName>
        <fullName evidence="6">rRNA (cytidine-2'-O-)-methyltransferase RsmI</fullName>
    </alternativeName>
</protein>
<dbReference type="GO" id="GO:0005737">
    <property type="term" value="C:cytoplasm"/>
    <property type="evidence" value="ECO:0007669"/>
    <property type="project" value="UniProtKB-SubCell"/>
</dbReference>
<proteinExistence type="inferred from homology"/>
<comment type="subcellular location">
    <subcellularLocation>
        <location evidence="6">Cytoplasm</location>
    </subcellularLocation>
</comment>
<keyword evidence="5 6" id="KW-0949">S-adenosyl-L-methionine</keyword>
<dbReference type="RefSeq" id="WP_013661484.1">
    <property type="nucleotide sequence ID" value="NC_015276.1"/>
</dbReference>
<dbReference type="OrthoDB" id="9809084at2"/>
<evidence type="ECO:0000256" key="6">
    <source>
        <dbReference type="HAMAP-Rule" id="MF_01877"/>
    </source>
</evidence>
<sequence>MVTQTTPDVRGSFYIVATPIGNLDDISARALKVLENSDFIAAEDTRHSKKLLNHFGIETRLFSVHDHNERDKVDYIKSLLDDGKNIALVSDAGTPLISDPGYHVVNGLRDDGYNVVPVPGPSALITALCASGLPTDQFSFLGFLPAKSKARKDIVSNWVNVPGTVVFYESTHRIIDSVKDINEVHGNQVTLSLARELTKTFETFLHGTPATILDMFAEDSNQTRGEFVVMASLKKDDVDEEEAKANEMLDLLLPEVSVKKASEIVAKFLDLKKNQVYKLALEKSKND</sequence>
<keyword evidence="1 6" id="KW-0963">Cytoplasm</keyword>
<dbReference type="CDD" id="cd11648">
    <property type="entry name" value="RsmI"/>
    <property type="match status" value="1"/>
</dbReference>
<dbReference type="Pfam" id="PF23016">
    <property type="entry name" value="RsmI_C"/>
    <property type="match status" value="1"/>
</dbReference>
<dbReference type="SUPFAM" id="SSF53790">
    <property type="entry name" value="Tetrapyrrole methylase"/>
    <property type="match status" value="1"/>
</dbReference>
<reference evidence="9 10" key="1">
    <citation type="journal article" date="2012" name="Stand. Genomic Sci.">
        <title>Complete genome sequence of the melanogenic marine bacterium Marinomonas mediterranea type strain (MMB-1(T)).</title>
        <authorList>
            <person name="Lucas-Elio P."/>
            <person name="Goodwin L."/>
            <person name="Woyke T."/>
            <person name="Pitluck S."/>
            <person name="Nolan M."/>
            <person name="Kyrpides N.C."/>
            <person name="Detter J.C."/>
            <person name="Copeland A."/>
            <person name="Teshima H."/>
            <person name="Bruce D."/>
            <person name="Detter C."/>
            <person name="Tapia R."/>
            <person name="Han S."/>
            <person name="Land M.L."/>
            <person name="Ivanova N."/>
            <person name="Mikhailova N."/>
            <person name="Johnston A.W."/>
            <person name="Sanchez-Amat A."/>
        </authorList>
    </citation>
    <scope>NUCLEOTIDE SEQUENCE [LARGE SCALE GENOMIC DNA]</scope>
    <source>
        <strain evidence="10">ATCC 700492 / JCM 21426 / NBRC 103028 / MMB-1</strain>
    </source>
</reference>
<dbReference type="Pfam" id="PF00590">
    <property type="entry name" value="TP_methylase"/>
    <property type="match status" value="1"/>
</dbReference>
<dbReference type="InterPro" id="IPR053910">
    <property type="entry name" value="RsmI_HTH"/>
</dbReference>
<dbReference type="EMBL" id="CP002583">
    <property type="protein sequence ID" value="ADZ91579.1"/>
    <property type="molecule type" value="Genomic_DNA"/>
</dbReference>
<comment type="similarity">
    <text evidence="6">Belongs to the methyltransferase superfamily. RsmI family.</text>
</comment>
<dbReference type="EC" id="2.1.1.198" evidence="6"/>
<evidence type="ECO:0000256" key="1">
    <source>
        <dbReference type="ARBA" id="ARBA00022490"/>
    </source>
</evidence>
<dbReference type="Gene3D" id="3.30.950.10">
    <property type="entry name" value="Methyltransferase, Cobalt-precorrin-4 Transmethylase, Domain 2"/>
    <property type="match status" value="1"/>
</dbReference>
<name>F2JU67_MARM1</name>
<evidence type="ECO:0000256" key="5">
    <source>
        <dbReference type="ARBA" id="ARBA00022691"/>
    </source>
</evidence>
<dbReference type="InterPro" id="IPR014777">
    <property type="entry name" value="4pyrrole_Mease_sub1"/>
</dbReference>
<evidence type="ECO:0000313" key="9">
    <source>
        <dbReference type="EMBL" id="ADZ91579.1"/>
    </source>
</evidence>
<evidence type="ECO:0000259" key="7">
    <source>
        <dbReference type="Pfam" id="PF00590"/>
    </source>
</evidence>
<evidence type="ECO:0000256" key="4">
    <source>
        <dbReference type="ARBA" id="ARBA00022679"/>
    </source>
</evidence>
<dbReference type="PROSITE" id="PS01296">
    <property type="entry name" value="RSMI"/>
    <property type="match status" value="1"/>
</dbReference>
<dbReference type="GO" id="GO:0070677">
    <property type="term" value="F:rRNA (cytosine-2'-O-)-methyltransferase activity"/>
    <property type="evidence" value="ECO:0007669"/>
    <property type="project" value="UniProtKB-UniRule"/>
</dbReference>
<comment type="catalytic activity">
    <reaction evidence="6">
        <text>cytidine(1402) in 16S rRNA + S-adenosyl-L-methionine = 2'-O-methylcytidine(1402) in 16S rRNA + S-adenosyl-L-homocysteine + H(+)</text>
        <dbReference type="Rhea" id="RHEA:42924"/>
        <dbReference type="Rhea" id="RHEA-COMP:10285"/>
        <dbReference type="Rhea" id="RHEA-COMP:10286"/>
        <dbReference type="ChEBI" id="CHEBI:15378"/>
        <dbReference type="ChEBI" id="CHEBI:57856"/>
        <dbReference type="ChEBI" id="CHEBI:59789"/>
        <dbReference type="ChEBI" id="CHEBI:74495"/>
        <dbReference type="ChEBI" id="CHEBI:82748"/>
        <dbReference type="EC" id="2.1.1.198"/>
    </reaction>
</comment>
<gene>
    <name evidence="6" type="primary">rsmI</name>
    <name evidence="9" type="ordered locus">Marme_2338</name>
</gene>
<dbReference type="AlphaFoldDB" id="F2JU67"/>
<dbReference type="Gene3D" id="3.40.1010.10">
    <property type="entry name" value="Cobalt-precorrin-4 Transmethylase, Domain 1"/>
    <property type="match status" value="1"/>
</dbReference>
<dbReference type="InterPro" id="IPR018063">
    <property type="entry name" value="SAM_MeTrfase_RsmI_CS"/>
</dbReference>
<dbReference type="PATRIC" id="fig|717774.3.peg.2411"/>
<dbReference type="HOGENOM" id="CLU_044779_1_0_6"/>
<dbReference type="PANTHER" id="PTHR46111:SF1">
    <property type="entry name" value="RIBOSOMAL RNA SMALL SUBUNIT METHYLTRANSFERASE I"/>
    <property type="match status" value="1"/>
</dbReference>
<feature type="domain" description="RsmI HTH" evidence="8">
    <location>
        <begin position="240"/>
        <end position="282"/>
    </location>
</feature>
<keyword evidence="10" id="KW-1185">Reference proteome</keyword>
<keyword evidence="4 6" id="KW-0808">Transferase</keyword>